<dbReference type="GO" id="GO:0006261">
    <property type="term" value="P:DNA-templated DNA replication"/>
    <property type="evidence" value="ECO:0007669"/>
    <property type="project" value="InterPro"/>
</dbReference>
<proteinExistence type="predicted"/>
<dbReference type="Gene3D" id="1.10.150.20">
    <property type="entry name" value="5' to 3' exonuclease, C-terminal subdomain"/>
    <property type="match status" value="1"/>
</dbReference>
<dbReference type="Proteomes" id="UP000195570">
    <property type="component" value="Unassembled WGS sequence"/>
</dbReference>
<feature type="domain" description="Exonuclease" evidence="1">
    <location>
        <begin position="762"/>
        <end position="955"/>
    </location>
</feature>
<keyword evidence="3" id="KW-0548">Nucleotidyltransferase</keyword>
<dbReference type="GeneID" id="92375550"/>
<dbReference type="PRINTS" id="PR00868">
    <property type="entry name" value="DNAPOLI"/>
</dbReference>
<dbReference type="Gene3D" id="3.30.70.370">
    <property type="match status" value="1"/>
</dbReference>
<dbReference type="GO" id="GO:0006302">
    <property type="term" value="P:double-strand break repair"/>
    <property type="evidence" value="ECO:0007669"/>
    <property type="project" value="TreeGrafter"/>
</dbReference>
<dbReference type="SMART" id="SM00479">
    <property type="entry name" value="EXOIII"/>
    <property type="match status" value="1"/>
</dbReference>
<dbReference type="FunFam" id="1.10.150.20:FF:000060">
    <property type="entry name" value="Mitochondrial DNA polymerase I protein C"/>
    <property type="match status" value="1"/>
</dbReference>
<evidence type="ECO:0000259" key="2">
    <source>
        <dbReference type="SMART" id="SM00482"/>
    </source>
</evidence>
<feature type="domain" description="DNA-directed DNA polymerase family A palm" evidence="2">
    <location>
        <begin position="1096"/>
        <end position="1319"/>
    </location>
</feature>
<dbReference type="SUPFAM" id="SSF56672">
    <property type="entry name" value="DNA/RNA polymerases"/>
    <property type="match status" value="1"/>
</dbReference>
<name>A0A1G4ICG9_TRYEQ</name>
<dbReference type="InterPro" id="IPR043502">
    <property type="entry name" value="DNA/RNA_pol_sf"/>
</dbReference>
<dbReference type="RefSeq" id="XP_067080918.1">
    <property type="nucleotide sequence ID" value="XM_067224817.1"/>
</dbReference>
<dbReference type="InterPro" id="IPR002298">
    <property type="entry name" value="DNA_polymerase_A"/>
</dbReference>
<dbReference type="Pfam" id="PF00929">
    <property type="entry name" value="RNase_T"/>
    <property type="match status" value="1"/>
</dbReference>
<keyword evidence="4" id="KW-1185">Reference proteome</keyword>
<dbReference type="PANTHER" id="PTHR10133:SF40">
    <property type="entry name" value="DNA POLYMERASE I PROTEIN B, PUTATIVE-RELATED"/>
    <property type="match status" value="1"/>
</dbReference>
<dbReference type="GO" id="GO:0003887">
    <property type="term" value="F:DNA-directed DNA polymerase activity"/>
    <property type="evidence" value="ECO:0007669"/>
    <property type="project" value="UniProtKB-EC"/>
</dbReference>
<dbReference type="Pfam" id="PF00476">
    <property type="entry name" value="DNA_pol_A"/>
    <property type="match status" value="1"/>
</dbReference>
<dbReference type="SMART" id="SM00482">
    <property type="entry name" value="POLAc"/>
    <property type="match status" value="1"/>
</dbReference>
<protein>
    <submittedName>
        <fullName evidence="3">Mitochondrial DNA polymerase I protein B</fullName>
        <ecNumber evidence="3">2.7.7.7</ecNumber>
    </submittedName>
</protein>
<dbReference type="EMBL" id="CZPT02001346">
    <property type="protein sequence ID" value="SCU70041.1"/>
    <property type="molecule type" value="Genomic_DNA"/>
</dbReference>
<evidence type="ECO:0000313" key="4">
    <source>
        <dbReference type="Proteomes" id="UP000195570"/>
    </source>
</evidence>
<sequence>MRLNSCWIRRVHRGIAQSNLRCVSTFAALVKVQEALKSSKPFADDAKGFAEFFRVPCLPGVGAQESVRRHYDRVLRDLKQQKDSYVMRQQGQDERANEELPIFLVSYDTGSKNFYLFSVEKDCNAVRSPADGESDVSGLADELMQYTHGMTQAIMIPIVADEEERGALAPHLTRLSGELKRCGIIPVLSVDSLEIIKTLDPQQSPVRIVTKGRGKHASEPLTEEWFRAHWVHLRTLVFKSSEEDPIITLNRLVAPRFTIYVIHLVRAGSRGLNVALYEPLQKKRYGAKGMLSDVLGCLLERQAKQVIFLPTNRTDRPTLLRCRTALTKMGRTCYLVFPSEIGEKYRGVYQSDPARYWSSLCEVKGSLDADFSFEVYATVGNNIRTQQYKRTRENLLEKQASLSSENNMPAVTNSEVEKWLRVLSLDKRVSCEKAQMRKYKKYLVIAFMATEFAAYTRPANPHAPANYVVATSIMDYQQQVVEPWTKYSSRGEFKLPSLEGFDVIVCHDVKHFVLLIWDDPELRRFLKRGGRVWCTMFAEYLLDAQRCQSGSNSLHDVAMKYGILTPQSSVLGLSTPDLPIAFIQHYLVAAVDAISRVFQEQLKKACGNSQLICVAHRMDSLLAMASIEKAGIHIDSKEATLQAQAIRNRLLAIDKSLSLYAPDEIPLDMQRFFDWTSLQHLQAYFFGGSITLGYTDISRDSSTWTAHLIHLCHKYGNLGLMSADVHLQRFASERGLRGAGRLPQRVARFFDADGSSRRRKYRLVVFDIESTGLNTATDAIIEVAAFDPVEGTSFSSLVNPQRPIPPQSTAIHHITDSMVQGAPRLSEVTQAFARYLRLSEGQRDEDEVTILIGHNVFALDEPLLRRAFRSESVDTENLLFCDSLTILKGLKQELQGSKKDSKFDRGVLDILTNSLRLSSLVEGLRVEADGELHRADTDAKMLWFVLVNAFGIGGKDAVKQRDEVLSHAVRTLVLYPGVGCFLPQERRKDCVTVQLPGVCFKAIKEKRTIEQLRKRHLDEATFVVLQRHKLEVAGLLLQKLQLERGSANFLHSGTDGRLSILHSDNKVRQYIDLTATTTSRTTSSYPSCQNIPKDDKSSLRHLFVSRFGEKGRCVEIDYSQLEIVVMAVLCEDERLVSDLNQGVDFHVKRASFFSGISYDEIYNGYKRGEAKFLKLRKVAKTFSFQRLYGAGVPLLHKTTGIPVQDLQECIRREEEEYPGISRFHRLARTVALRANNPGLPTHFIVELPTGLRVCYKTRDVVLNLPPVKNYPIQSFGAELAQMMIGRVFRQFVRKSFYGQKAFMINFVHDSLWLDCHMSVLEECVHETRTIMEEVDTYVAKTFPGVKLKVPLKVSVDCGVDMCAMESVKDDFSALASQQRSKSSELDALIPELSKEVTDSVEITV</sequence>
<evidence type="ECO:0000313" key="3">
    <source>
        <dbReference type="EMBL" id="SCU70041.1"/>
    </source>
</evidence>
<accession>A0A1G4ICG9</accession>
<dbReference type="InterPro" id="IPR036397">
    <property type="entry name" value="RNaseH_sf"/>
</dbReference>
<dbReference type="InterPro" id="IPR001098">
    <property type="entry name" value="DNA-dir_DNA_pol_A_palm_dom"/>
</dbReference>
<dbReference type="PANTHER" id="PTHR10133">
    <property type="entry name" value="DNA POLYMERASE I"/>
    <property type="match status" value="1"/>
</dbReference>
<dbReference type="SUPFAM" id="SSF53098">
    <property type="entry name" value="Ribonuclease H-like"/>
    <property type="match status" value="1"/>
</dbReference>
<dbReference type="InterPro" id="IPR013520">
    <property type="entry name" value="Ribonucl_H"/>
</dbReference>
<dbReference type="InterPro" id="IPR012337">
    <property type="entry name" value="RNaseH-like_sf"/>
</dbReference>
<dbReference type="CDD" id="cd06127">
    <property type="entry name" value="DEDDh"/>
    <property type="match status" value="1"/>
</dbReference>
<keyword evidence="3" id="KW-0808">Transferase</keyword>
<organism evidence="3 4">
    <name type="scientific">Trypanosoma equiperdum</name>
    <dbReference type="NCBI Taxonomy" id="5694"/>
    <lineage>
        <taxon>Eukaryota</taxon>
        <taxon>Discoba</taxon>
        <taxon>Euglenozoa</taxon>
        <taxon>Kinetoplastea</taxon>
        <taxon>Metakinetoplastina</taxon>
        <taxon>Trypanosomatida</taxon>
        <taxon>Trypanosomatidae</taxon>
        <taxon>Trypanosoma</taxon>
    </lineage>
</organism>
<evidence type="ECO:0000259" key="1">
    <source>
        <dbReference type="SMART" id="SM00479"/>
    </source>
</evidence>
<dbReference type="GO" id="GO:0003677">
    <property type="term" value="F:DNA binding"/>
    <property type="evidence" value="ECO:0007669"/>
    <property type="project" value="InterPro"/>
</dbReference>
<dbReference type="EC" id="2.7.7.7" evidence="3"/>
<comment type="caution">
    <text evidence="3">The sequence shown here is derived from an EMBL/GenBank/DDBJ whole genome shotgun (WGS) entry which is preliminary data.</text>
</comment>
<reference evidence="3" key="1">
    <citation type="submission" date="2016-09" db="EMBL/GenBank/DDBJ databases">
        <authorList>
            <person name="Hebert L."/>
            <person name="Moumen B."/>
        </authorList>
    </citation>
    <scope>NUCLEOTIDE SEQUENCE [LARGE SCALE GENOMIC DNA]</scope>
    <source>
        <strain evidence="3">OVI</strain>
    </source>
</reference>
<dbReference type="Gene3D" id="3.30.420.10">
    <property type="entry name" value="Ribonuclease H-like superfamily/Ribonuclease H"/>
    <property type="match status" value="1"/>
</dbReference>
<gene>
    <name evidence="3" type="ORF">TEOVI_000161000</name>
</gene>
<dbReference type="VEuPathDB" id="TriTrypDB:TEOVI_000161000"/>